<evidence type="ECO:0000259" key="1">
    <source>
        <dbReference type="Pfam" id="PF02954"/>
    </source>
</evidence>
<dbReference type="EMBL" id="NPEX01000809">
    <property type="protein sequence ID" value="RAI32330.1"/>
    <property type="molecule type" value="Genomic_DNA"/>
</dbReference>
<protein>
    <recommendedName>
        <fullName evidence="1">DNA binding HTH domain-containing protein</fullName>
    </recommendedName>
</protein>
<proteinExistence type="predicted"/>
<feature type="domain" description="DNA binding HTH" evidence="1">
    <location>
        <begin position="2"/>
        <end position="29"/>
    </location>
</feature>
<feature type="non-terminal residue" evidence="2">
    <location>
        <position position="1"/>
    </location>
</feature>
<dbReference type="AlphaFoldDB" id="A0A327K0S8"/>
<evidence type="ECO:0000313" key="2">
    <source>
        <dbReference type="EMBL" id="RAI32330.1"/>
    </source>
</evidence>
<dbReference type="Proteomes" id="UP000249130">
    <property type="component" value="Unassembled WGS sequence"/>
</dbReference>
<name>A0A327K0S8_9BRAD</name>
<dbReference type="OrthoDB" id="1361805at28211"/>
<dbReference type="GO" id="GO:0043565">
    <property type="term" value="F:sequence-specific DNA binding"/>
    <property type="evidence" value="ECO:0007669"/>
    <property type="project" value="InterPro"/>
</dbReference>
<gene>
    <name evidence="2" type="ORF">CH341_32235</name>
</gene>
<dbReference type="InterPro" id="IPR002197">
    <property type="entry name" value="HTH_Fis"/>
</dbReference>
<dbReference type="Gene3D" id="1.10.10.60">
    <property type="entry name" value="Homeodomain-like"/>
    <property type="match status" value="1"/>
</dbReference>
<keyword evidence="3" id="KW-1185">Reference proteome</keyword>
<accession>A0A327K0S8</accession>
<dbReference type="RefSeq" id="WP_146604770.1">
    <property type="nucleotide sequence ID" value="NZ_NPEX01000809.1"/>
</dbReference>
<dbReference type="SUPFAM" id="SSF46689">
    <property type="entry name" value="Homeodomain-like"/>
    <property type="match status" value="1"/>
</dbReference>
<comment type="caution">
    <text evidence="2">The sequence shown here is derived from an EMBL/GenBank/DDBJ whole genome shotgun (WGS) entry which is preliminary data.</text>
</comment>
<sequence length="33" mass="3644">AQINRFGGNISRTAEFVGMERSALHRKLKSLGV</sequence>
<dbReference type="Pfam" id="PF02954">
    <property type="entry name" value="HTH_8"/>
    <property type="match status" value="1"/>
</dbReference>
<dbReference type="InterPro" id="IPR009057">
    <property type="entry name" value="Homeodomain-like_sf"/>
</dbReference>
<organism evidence="2 3">
    <name type="scientific">Rhodoplanes roseus</name>
    <dbReference type="NCBI Taxonomy" id="29409"/>
    <lineage>
        <taxon>Bacteria</taxon>
        <taxon>Pseudomonadati</taxon>
        <taxon>Pseudomonadota</taxon>
        <taxon>Alphaproteobacteria</taxon>
        <taxon>Hyphomicrobiales</taxon>
        <taxon>Nitrobacteraceae</taxon>
        <taxon>Rhodoplanes</taxon>
    </lineage>
</organism>
<reference evidence="2 3" key="1">
    <citation type="submission" date="2017-07" db="EMBL/GenBank/DDBJ databases">
        <title>Draft Genome Sequences of Select Purple Nonsulfur Bacteria.</title>
        <authorList>
            <person name="Lasarre B."/>
            <person name="Mckinlay J.B."/>
        </authorList>
    </citation>
    <scope>NUCLEOTIDE SEQUENCE [LARGE SCALE GENOMIC DNA]</scope>
    <source>
        <strain evidence="2 3">DSM 5909</strain>
    </source>
</reference>
<evidence type="ECO:0000313" key="3">
    <source>
        <dbReference type="Proteomes" id="UP000249130"/>
    </source>
</evidence>